<dbReference type="EMBL" id="AEXM01000035">
    <property type="protein sequence ID" value="EGC81397.1"/>
    <property type="molecule type" value="Genomic_DNA"/>
</dbReference>
<keyword evidence="1" id="KW-1133">Transmembrane helix</keyword>
<proteinExistence type="predicted"/>
<sequence>MIKVFYILTIIFIIHGIFNMHSHKMNFYNWYEAFVLIILDKFIIAGILSYSRLLIMLYFIFLTILSIRKLNLLKIDYDLVE</sequence>
<dbReference type="AlphaFoldDB" id="F0GXT4"/>
<protein>
    <submittedName>
        <fullName evidence="2">Uncharacterized protein</fullName>
    </submittedName>
</protein>
<organism evidence="2 3">
    <name type="scientific">Anaerococcus prevotii ACS-065-V-Col13</name>
    <dbReference type="NCBI Taxonomy" id="879305"/>
    <lineage>
        <taxon>Bacteria</taxon>
        <taxon>Bacillati</taxon>
        <taxon>Bacillota</taxon>
        <taxon>Tissierellia</taxon>
        <taxon>Tissierellales</taxon>
        <taxon>Peptoniphilaceae</taxon>
        <taxon>Anaerococcus</taxon>
    </lineage>
</organism>
<dbReference type="STRING" id="879305.HMPREF9290_0329"/>
<evidence type="ECO:0000256" key="1">
    <source>
        <dbReference type="SAM" id="Phobius"/>
    </source>
</evidence>
<accession>F0GXT4</accession>
<keyword evidence="1" id="KW-0812">Transmembrane</keyword>
<dbReference type="Proteomes" id="UP000005286">
    <property type="component" value="Unassembled WGS sequence"/>
</dbReference>
<reference evidence="2 3" key="1">
    <citation type="submission" date="2011-01" db="EMBL/GenBank/DDBJ databases">
        <authorList>
            <person name="Durkin A.S."/>
            <person name="Madupu R."/>
            <person name="Torralba M."/>
            <person name="Gillis M."/>
            <person name="Methe B."/>
            <person name="Sutton G."/>
            <person name="Nelson K.E."/>
        </authorList>
    </citation>
    <scope>NUCLEOTIDE SEQUENCE [LARGE SCALE GENOMIC DNA]</scope>
    <source>
        <strain evidence="2 3">ACS-065-V-Col13</strain>
    </source>
</reference>
<feature type="transmembrane region" description="Helical" evidence="1">
    <location>
        <begin position="5"/>
        <end position="22"/>
    </location>
</feature>
<dbReference type="PATRIC" id="fig|879305.3.peg.1616"/>
<dbReference type="RefSeq" id="WP_004835764.1">
    <property type="nucleotide sequence ID" value="NZ_AEXM01000035.1"/>
</dbReference>
<evidence type="ECO:0000313" key="3">
    <source>
        <dbReference type="Proteomes" id="UP000005286"/>
    </source>
</evidence>
<gene>
    <name evidence="2" type="ORF">HMPREF9290_0329</name>
</gene>
<feature type="transmembrane region" description="Helical" evidence="1">
    <location>
        <begin position="42"/>
        <end position="65"/>
    </location>
</feature>
<comment type="caution">
    <text evidence="2">The sequence shown here is derived from an EMBL/GenBank/DDBJ whole genome shotgun (WGS) entry which is preliminary data.</text>
</comment>
<keyword evidence="1" id="KW-0472">Membrane</keyword>
<keyword evidence="3" id="KW-1185">Reference proteome</keyword>
<name>F0GXT4_9FIRM</name>
<evidence type="ECO:0000313" key="2">
    <source>
        <dbReference type="EMBL" id="EGC81397.1"/>
    </source>
</evidence>